<sequence>MSIVGSAIQPSSHSAIQPTQTVRPFNPSTIFHHVHPLTPAKHAPCLSAWSLSGLNIVVIATTGRAKFKTARVRPAPVANAVAGSETWCKGTLVSFSSHTVQCRQGSVDADRRMYRRVMLKRMGRIERTNRRARERVFYKLFGRLSPLFHRVFALNYTRHGTVHGMDHDAHSKSPP</sequence>
<dbReference type="Proteomes" id="UP000182444">
    <property type="component" value="Chromosome 1A"/>
</dbReference>
<dbReference type="AlphaFoldDB" id="A0A1D8N4F3"/>
<dbReference type="EMBL" id="CP017553">
    <property type="protein sequence ID" value="AOW00519.1"/>
    <property type="molecule type" value="Genomic_DNA"/>
</dbReference>
<proteinExistence type="predicted"/>
<name>A0A1D8N4F3_YARLL</name>
<dbReference type="RefSeq" id="XP_068137830.1">
    <property type="nucleotide sequence ID" value="XM_068281729.1"/>
</dbReference>
<evidence type="ECO:0000313" key="2">
    <source>
        <dbReference type="Proteomes" id="UP000182444"/>
    </source>
</evidence>
<dbReference type="VEuPathDB" id="FungiDB:YALI1_A11303g"/>
<gene>
    <name evidence="1" type="ORF">YALI1_A11303g</name>
</gene>
<accession>A0A1D8N4F3</accession>
<reference evidence="1 2" key="1">
    <citation type="journal article" date="2016" name="PLoS ONE">
        <title>Sequence Assembly of Yarrowia lipolytica Strain W29/CLIB89 Shows Transposable Element Diversity.</title>
        <authorList>
            <person name="Magnan C."/>
            <person name="Yu J."/>
            <person name="Chang I."/>
            <person name="Jahn E."/>
            <person name="Kanomata Y."/>
            <person name="Wu J."/>
            <person name="Zeller M."/>
            <person name="Oakes M."/>
            <person name="Baldi P."/>
            <person name="Sandmeyer S."/>
        </authorList>
    </citation>
    <scope>NUCLEOTIDE SEQUENCE [LARGE SCALE GENOMIC DNA]</scope>
    <source>
        <strain evidence="2">CLIB89(W29)</strain>
    </source>
</reference>
<protein>
    <submittedName>
        <fullName evidence="1">Uncharacterized protein</fullName>
    </submittedName>
</protein>
<dbReference type="GeneID" id="94582389"/>
<evidence type="ECO:0000313" key="1">
    <source>
        <dbReference type="EMBL" id="AOW00519.1"/>
    </source>
</evidence>
<organism evidence="1 2">
    <name type="scientific">Yarrowia lipolytica</name>
    <name type="common">Candida lipolytica</name>
    <dbReference type="NCBI Taxonomy" id="4952"/>
    <lineage>
        <taxon>Eukaryota</taxon>
        <taxon>Fungi</taxon>
        <taxon>Dikarya</taxon>
        <taxon>Ascomycota</taxon>
        <taxon>Saccharomycotina</taxon>
        <taxon>Dipodascomycetes</taxon>
        <taxon>Dipodascales</taxon>
        <taxon>Dipodascales incertae sedis</taxon>
        <taxon>Yarrowia</taxon>
    </lineage>
</organism>